<protein>
    <submittedName>
        <fullName evidence="5">FASTK kinase</fullName>
    </submittedName>
</protein>
<dbReference type="InterPro" id="IPR050870">
    <property type="entry name" value="FAST_kinase"/>
</dbReference>
<evidence type="ECO:0000313" key="5">
    <source>
        <dbReference type="EMBL" id="NXW54979.1"/>
    </source>
</evidence>
<evidence type="ECO:0000313" key="6">
    <source>
        <dbReference type="Proteomes" id="UP000541249"/>
    </source>
</evidence>
<evidence type="ECO:0000256" key="1">
    <source>
        <dbReference type="ARBA" id="ARBA00004173"/>
    </source>
</evidence>
<dbReference type="PROSITE" id="PS51286">
    <property type="entry name" value="RAP"/>
    <property type="match status" value="1"/>
</dbReference>
<dbReference type="InterPro" id="IPR013584">
    <property type="entry name" value="RAP"/>
</dbReference>
<dbReference type="AlphaFoldDB" id="A0A7L4CY17"/>
<keyword evidence="5" id="KW-0418">Kinase</keyword>
<dbReference type="PANTHER" id="PTHR21228:SF4">
    <property type="entry name" value="FAS-ACTIVATED SERINE_THREONINE KINASE"/>
    <property type="match status" value="1"/>
</dbReference>
<dbReference type="Pfam" id="PF08368">
    <property type="entry name" value="FAST_2"/>
    <property type="match status" value="1"/>
</dbReference>
<evidence type="ECO:0000256" key="3">
    <source>
        <dbReference type="SAM" id="MobiDB-lite"/>
    </source>
</evidence>
<sequence length="458" mass="51660">MKRLIERSRSVGEVLRWVTQNPGKVSASHYPIALHKLGQLLQQQPPPPPGQAAVNGESRGPGLMLEQPEFQTLCQAIISGCSKFDNFSIVNCLYAAAALGLPGESPLVRVLEDESRSRLGRFNQKDVSMVFSSEANNKALEAIFSSQLFYENRQERFIRSMAEWLPRKAENLTPYTMALIAKYVARHRLREPRLLDTIANFLLKRGEQLDSKVIQKLVFPFSRMNYRPSNHSELFPKLEAILEQKAGSSPLATVNILMSMFQLSHFPQTVLHQVFSPAFITNVMSSPYALIVRRYLSLLDAAVELEFREYSGPRLDPRYRVLMFEHALTADEANRKYSYKGLVAEALRQLVGEECYRQDEVLPPGYCTDFLLWINRSGTVLPLSRVPAASKAPPATSPAAMSLRSSVLALTSDLQDFAPVVLSVNDKWHYCQNSDILVGSRAMRDRHLRLLGYCLVQV</sequence>
<dbReference type="GO" id="GO:0044528">
    <property type="term" value="P:regulation of mitochondrial mRNA stability"/>
    <property type="evidence" value="ECO:0007669"/>
    <property type="project" value="InterPro"/>
</dbReference>
<evidence type="ECO:0000259" key="4">
    <source>
        <dbReference type="PROSITE" id="PS51286"/>
    </source>
</evidence>
<feature type="non-terminal residue" evidence="5">
    <location>
        <position position="1"/>
    </location>
</feature>
<keyword evidence="6" id="KW-1185">Reference proteome</keyword>
<comment type="caution">
    <text evidence="5">The sequence shown here is derived from an EMBL/GenBank/DDBJ whole genome shotgun (WGS) entry which is preliminary data.</text>
</comment>
<name>A0A7L4CY17_9AVES</name>
<dbReference type="PANTHER" id="PTHR21228">
    <property type="entry name" value="FAST LEU-RICH DOMAIN-CONTAINING"/>
    <property type="match status" value="1"/>
</dbReference>
<dbReference type="GO" id="GO:0005759">
    <property type="term" value="C:mitochondrial matrix"/>
    <property type="evidence" value="ECO:0007669"/>
    <property type="project" value="TreeGrafter"/>
</dbReference>
<dbReference type="GO" id="GO:0000963">
    <property type="term" value="P:mitochondrial RNA processing"/>
    <property type="evidence" value="ECO:0007669"/>
    <property type="project" value="TreeGrafter"/>
</dbReference>
<dbReference type="Proteomes" id="UP000541249">
    <property type="component" value="Unassembled WGS sequence"/>
</dbReference>
<keyword evidence="2" id="KW-0496">Mitochondrion</keyword>
<dbReference type="GO" id="GO:0003723">
    <property type="term" value="F:RNA binding"/>
    <property type="evidence" value="ECO:0007669"/>
    <property type="project" value="TreeGrafter"/>
</dbReference>
<proteinExistence type="predicted"/>
<dbReference type="GO" id="GO:0016301">
    <property type="term" value="F:kinase activity"/>
    <property type="evidence" value="ECO:0007669"/>
    <property type="project" value="UniProtKB-KW"/>
</dbReference>
<keyword evidence="5" id="KW-0808">Transferase</keyword>
<dbReference type="InterPro" id="IPR013579">
    <property type="entry name" value="FAST_2"/>
</dbReference>
<feature type="region of interest" description="Disordered" evidence="3">
    <location>
        <begin position="41"/>
        <end position="60"/>
    </location>
</feature>
<dbReference type="GO" id="GO:0035770">
    <property type="term" value="C:ribonucleoprotein granule"/>
    <property type="evidence" value="ECO:0007669"/>
    <property type="project" value="TreeGrafter"/>
</dbReference>
<dbReference type="OrthoDB" id="8881103at2759"/>
<dbReference type="Pfam" id="PF06743">
    <property type="entry name" value="FAST_1"/>
    <property type="match status" value="1"/>
</dbReference>
<dbReference type="InterPro" id="IPR010622">
    <property type="entry name" value="FAST_Leu-rich"/>
</dbReference>
<comment type="subcellular location">
    <subcellularLocation>
        <location evidence="1">Mitochondrion</location>
    </subcellularLocation>
</comment>
<organism evidence="5 6">
    <name type="scientific">Eurystomus gularis</name>
    <dbReference type="NCBI Taxonomy" id="325343"/>
    <lineage>
        <taxon>Eukaryota</taxon>
        <taxon>Metazoa</taxon>
        <taxon>Chordata</taxon>
        <taxon>Craniata</taxon>
        <taxon>Vertebrata</taxon>
        <taxon>Euteleostomi</taxon>
        <taxon>Archelosauria</taxon>
        <taxon>Archosauria</taxon>
        <taxon>Dinosauria</taxon>
        <taxon>Saurischia</taxon>
        <taxon>Theropoda</taxon>
        <taxon>Coelurosauria</taxon>
        <taxon>Aves</taxon>
        <taxon>Neognathae</taxon>
        <taxon>Neoaves</taxon>
        <taxon>Telluraves</taxon>
        <taxon>Coraciimorphae</taxon>
        <taxon>Coraciiformes</taxon>
        <taxon>Coraciidae</taxon>
        <taxon>Eurystomus</taxon>
    </lineage>
</organism>
<feature type="non-terminal residue" evidence="5">
    <location>
        <position position="458"/>
    </location>
</feature>
<gene>
    <name evidence="5" type="primary">Fastk</name>
    <name evidence="5" type="ORF">EURGUL_R01220</name>
</gene>
<feature type="domain" description="RAP" evidence="4">
    <location>
        <begin position="420"/>
        <end position="458"/>
    </location>
</feature>
<evidence type="ECO:0000256" key="2">
    <source>
        <dbReference type="ARBA" id="ARBA00023128"/>
    </source>
</evidence>
<dbReference type="EMBL" id="VZZY01003454">
    <property type="protein sequence ID" value="NXW54979.1"/>
    <property type="molecule type" value="Genomic_DNA"/>
</dbReference>
<reference evidence="5 6" key="1">
    <citation type="submission" date="2019-09" db="EMBL/GenBank/DDBJ databases">
        <title>Bird 10,000 Genomes (B10K) Project - Family phase.</title>
        <authorList>
            <person name="Zhang G."/>
        </authorList>
    </citation>
    <scope>NUCLEOTIDE SEQUENCE [LARGE SCALE GENOMIC DNA]</scope>
    <source>
        <strain evidence="5">B10K-DU-002-51</strain>
        <tissue evidence="5">Muscle</tissue>
    </source>
</reference>
<dbReference type="Pfam" id="PF08373">
    <property type="entry name" value="RAP"/>
    <property type="match status" value="1"/>
</dbReference>
<accession>A0A7L4CY17</accession>